<comment type="caution">
    <text evidence="1">The sequence shown here is derived from an EMBL/GenBank/DDBJ whole genome shotgun (WGS) entry which is preliminary data.</text>
</comment>
<sequence length="144" mass="16219">MKLLDVERGPYGGTRIDVSTLDVGTTFYVCNGAWNGEIVEENGVKKLSIEGDLRDLPSSYFLDISDIRTKDAPDSPAPLEVKILVSRLVNLFFNYEMEAFSELLSKVYRDYDPIDADQVAVTTNMYIQRTIRERAELSLASKEA</sequence>
<gene>
    <name evidence="1" type="ORF">ACFYKX_11470</name>
</gene>
<accession>A0ABW6KAH2</accession>
<protein>
    <submittedName>
        <fullName evidence="1">Uncharacterized protein</fullName>
    </submittedName>
</protein>
<reference evidence="1 2" key="1">
    <citation type="submission" date="2024-08" db="EMBL/GenBank/DDBJ databases">
        <title>Two novel Cytobacillus novel species.</title>
        <authorList>
            <person name="Liu G."/>
        </authorList>
    </citation>
    <scope>NUCLEOTIDE SEQUENCE [LARGE SCALE GENOMIC DNA]</scope>
    <source>
        <strain evidence="1 2">FJAT-54145</strain>
    </source>
</reference>
<proteinExistence type="predicted"/>
<evidence type="ECO:0000313" key="1">
    <source>
        <dbReference type="EMBL" id="MFE8701215.1"/>
    </source>
</evidence>
<dbReference type="EMBL" id="JBIACK010000004">
    <property type="protein sequence ID" value="MFE8701215.1"/>
    <property type="molecule type" value="Genomic_DNA"/>
</dbReference>
<organism evidence="1 2">
    <name type="scientific">Cytobacillus spartinae</name>
    <dbReference type="NCBI Taxonomy" id="3299023"/>
    <lineage>
        <taxon>Bacteria</taxon>
        <taxon>Bacillati</taxon>
        <taxon>Bacillota</taxon>
        <taxon>Bacilli</taxon>
        <taxon>Bacillales</taxon>
        <taxon>Bacillaceae</taxon>
        <taxon>Cytobacillus</taxon>
    </lineage>
</organism>
<keyword evidence="2" id="KW-1185">Reference proteome</keyword>
<dbReference type="Proteomes" id="UP001601059">
    <property type="component" value="Unassembled WGS sequence"/>
</dbReference>
<dbReference type="RefSeq" id="WP_389361133.1">
    <property type="nucleotide sequence ID" value="NZ_JBIACK010000004.1"/>
</dbReference>
<name>A0ABW6KAH2_9BACI</name>
<evidence type="ECO:0000313" key="2">
    <source>
        <dbReference type="Proteomes" id="UP001601059"/>
    </source>
</evidence>